<feature type="compositionally biased region" description="Basic and acidic residues" evidence="4">
    <location>
        <begin position="1305"/>
        <end position="1315"/>
    </location>
</feature>
<proteinExistence type="predicted"/>
<dbReference type="Gene3D" id="1.10.1200.10">
    <property type="entry name" value="ACP-like"/>
    <property type="match status" value="2"/>
</dbReference>
<dbReference type="Gene3D" id="3.30.559.30">
    <property type="entry name" value="Nonribosomal peptide synthetase, condensation domain"/>
    <property type="match status" value="1"/>
</dbReference>
<dbReference type="Pfam" id="PF00501">
    <property type="entry name" value="AMP-binding"/>
    <property type="match status" value="1"/>
</dbReference>
<dbReference type="SUPFAM" id="SSF52777">
    <property type="entry name" value="CoA-dependent acyltransferases"/>
    <property type="match status" value="2"/>
</dbReference>
<evidence type="ECO:0000313" key="6">
    <source>
        <dbReference type="EMBL" id="MEW2360475.1"/>
    </source>
</evidence>
<feature type="compositionally biased region" description="Gly residues" evidence="4">
    <location>
        <begin position="555"/>
        <end position="568"/>
    </location>
</feature>
<dbReference type="PANTHER" id="PTHR45527">
    <property type="entry name" value="NONRIBOSOMAL PEPTIDE SYNTHETASE"/>
    <property type="match status" value="1"/>
</dbReference>
<dbReference type="SUPFAM" id="SSF56801">
    <property type="entry name" value="Acetyl-CoA synthetase-like"/>
    <property type="match status" value="1"/>
</dbReference>
<dbReference type="InterPro" id="IPR020806">
    <property type="entry name" value="PKS_PP-bd"/>
</dbReference>
<dbReference type="InterPro" id="IPR009081">
    <property type="entry name" value="PP-bd_ACP"/>
</dbReference>
<name>A0ABV3LMB5_9ACTN</name>
<dbReference type="InterPro" id="IPR006162">
    <property type="entry name" value="Ppantetheine_attach_site"/>
</dbReference>
<dbReference type="Gene3D" id="3.40.50.12780">
    <property type="entry name" value="N-terminal domain of ligase-like"/>
    <property type="match status" value="1"/>
</dbReference>
<dbReference type="SMART" id="SM00823">
    <property type="entry name" value="PKS_PP"/>
    <property type="match status" value="2"/>
</dbReference>
<comment type="cofactor">
    <cofactor evidence="1">
        <name>pantetheine 4'-phosphate</name>
        <dbReference type="ChEBI" id="CHEBI:47942"/>
    </cofactor>
</comment>
<dbReference type="InterPro" id="IPR036736">
    <property type="entry name" value="ACP-like_sf"/>
</dbReference>
<reference evidence="6 7" key="1">
    <citation type="submission" date="2024-06" db="EMBL/GenBank/DDBJ databases">
        <title>The Natural Products Discovery Center: Release of the First 8490 Sequenced Strains for Exploring Actinobacteria Biosynthetic Diversity.</title>
        <authorList>
            <person name="Kalkreuter E."/>
            <person name="Kautsar S.A."/>
            <person name="Yang D."/>
            <person name="Bader C.D."/>
            <person name="Teijaro C.N."/>
            <person name="Fluegel L."/>
            <person name="Davis C.M."/>
            <person name="Simpson J.R."/>
            <person name="Lauterbach L."/>
            <person name="Steele A.D."/>
            <person name="Gui C."/>
            <person name="Meng S."/>
            <person name="Li G."/>
            <person name="Viehrig K."/>
            <person name="Ye F."/>
            <person name="Su P."/>
            <person name="Kiefer A.F."/>
            <person name="Nichols A."/>
            <person name="Cepeda A.J."/>
            <person name="Yan W."/>
            <person name="Fan B."/>
            <person name="Jiang Y."/>
            <person name="Adhikari A."/>
            <person name="Zheng C.-J."/>
            <person name="Schuster L."/>
            <person name="Cowan T.M."/>
            <person name="Smanski M.J."/>
            <person name="Chevrette M.G."/>
            <person name="De Carvalho L.P.S."/>
            <person name="Shen B."/>
        </authorList>
    </citation>
    <scope>NUCLEOTIDE SEQUENCE [LARGE SCALE GENOMIC DNA]</scope>
    <source>
        <strain evidence="6 7">NPDC047833</strain>
    </source>
</reference>
<dbReference type="PROSITE" id="PS50075">
    <property type="entry name" value="CARRIER"/>
    <property type="match status" value="2"/>
</dbReference>
<feature type="region of interest" description="Disordered" evidence="4">
    <location>
        <begin position="1175"/>
        <end position="1213"/>
    </location>
</feature>
<dbReference type="InterPro" id="IPR023213">
    <property type="entry name" value="CAT-like_dom_sf"/>
</dbReference>
<dbReference type="InterPro" id="IPR020845">
    <property type="entry name" value="AMP-binding_CS"/>
</dbReference>
<evidence type="ECO:0000256" key="4">
    <source>
        <dbReference type="SAM" id="MobiDB-lite"/>
    </source>
</evidence>
<dbReference type="Gene3D" id="3.30.300.30">
    <property type="match status" value="2"/>
</dbReference>
<protein>
    <submittedName>
        <fullName evidence="6">Amino acid adenylation domain-containing protein</fullName>
    </submittedName>
</protein>
<dbReference type="Proteomes" id="UP001553843">
    <property type="component" value="Unassembled WGS sequence"/>
</dbReference>
<feature type="domain" description="Carrier" evidence="5">
    <location>
        <begin position="1213"/>
        <end position="1287"/>
    </location>
</feature>
<dbReference type="SUPFAM" id="SSF47336">
    <property type="entry name" value="ACP-like"/>
    <property type="match status" value="2"/>
</dbReference>
<dbReference type="Pfam" id="PF00668">
    <property type="entry name" value="Condensation"/>
    <property type="match status" value="1"/>
</dbReference>
<feature type="compositionally biased region" description="Basic and acidic residues" evidence="4">
    <location>
        <begin position="505"/>
        <end position="517"/>
    </location>
</feature>
<feature type="region of interest" description="Disordered" evidence="4">
    <location>
        <begin position="451"/>
        <end position="586"/>
    </location>
</feature>
<feature type="compositionally biased region" description="Gly residues" evidence="4">
    <location>
        <begin position="518"/>
        <end position="546"/>
    </location>
</feature>
<keyword evidence="2" id="KW-0596">Phosphopantetheine</keyword>
<evidence type="ECO:0000259" key="5">
    <source>
        <dbReference type="PROSITE" id="PS50075"/>
    </source>
</evidence>
<dbReference type="EMBL" id="JBEYRS010000001">
    <property type="protein sequence ID" value="MEW2360475.1"/>
    <property type="molecule type" value="Genomic_DNA"/>
</dbReference>
<dbReference type="CDD" id="cd19540">
    <property type="entry name" value="LCL_NRPS-like"/>
    <property type="match status" value="1"/>
</dbReference>
<dbReference type="InterPro" id="IPR025110">
    <property type="entry name" value="AMP-bd_C"/>
</dbReference>
<dbReference type="InterPro" id="IPR042099">
    <property type="entry name" value="ANL_N_sf"/>
</dbReference>
<evidence type="ECO:0000256" key="3">
    <source>
        <dbReference type="ARBA" id="ARBA00022553"/>
    </source>
</evidence>
<accession>A0ABV3LMB5</accession>
<feature type="region of interest" description="Disordered" evidence="4">
    <location>
        <begin position="1287"/>
        <end position="1340"/>
    </location>
</feature>
<feature type="compositionally biased region" description="Basic and acidic residues" evidence="4">
    <location>
        <begin position="1192"/>
        <end position="1201"/>
    </location>
</feature>
<sequence length="1340" mass="139500">MHELFEEQASRTPGATALVYDDERLTYAELDARADRLAGLLSARGVRRGDTVGVYLERSAELVVAVLGTLKAGAGYVLLDPGFPAARLRGMARDAGIAAVLARRGAEPGPSRSGEAPVVHVEDAAHARPPARGAVRVAPDDVACVMFTSGSTGRPKGIVAPHRAVTETLTGQDFASFGPGAVWLQCAPVSWDAFALELWGPLLGGGTCVLHPGRRPDPVVIARLVAAHRVTSMYLSGSLFNVIVDEYPRALAGLRELIVGGEALSPPHVARALERQPGLRLSNGYGPVECMVFLTVHRVTPEDVRDGRPVPIGRPLAGKRLYVLDERLRPVADGVTGELYAAGAGLARGYCDASLTAERFVAGQDDGPGPGVRLYRTGDLALRRPDGTFEYQGRADDQVKIRGFRVEPTEVEAALLRHPGVDRAAVIATHAQTDGERQLVAYVVPAGRAAARRGGDLGGGGGDSRGGRQDSRGGGQDAGGGGRDSRGGGQGAGGGDWDAQGGGQDSRRGGQDARRGGQDAGGGCQDSRGGGRGSRSGGQDAWGGGQDSRRDGQCARGGGQDSGGGGQDSLGDGQDSQGGGQGTGAWQPLTEADLRAHAERQLADFLVPAVFVLLDALPLTAGGKLDRAALPVPRGAVGSGGGVPRGAAGASRGETVRVLCGVFADVLGVASVGADDDFFALGGHSLLAARVLGRVHARLGAELDLRTLFAAATPARLAPHVDAAAKSALPPTTSPQAGADPLPVSHAQHRLWFLDRLGAGVAYNLPMLVRLRGAVDVDALAGALADVTARHEVLRTVFDEVDGSPVRRVLDGDGARPPFRHVTVTEGELTSAVGVAARHRFELGRELPLRATLFSLREQSDTHALLVLVHHIAGDGWSLAPLFRDLSRAYAARSGAGRWAAALPPLPVTYAEHARRHAARLGSSTDPTSLTARQIGYWREALRGVDPDGPLLPRRPERPAVPGPAAATVVRRIDAAAHARLVDAARAEGATLFMALHAALAAALARAGAGEDLVIGTPVAGRAGDGSVEDVVGFFVNMLVLRVDVSGDPTARQLLARVRESDLGAFAHQDVPFEQVVGELSPPRARGRQPFTDVVLALQNNARAEVDLPGADSGVEVVRTGEARFELLVDVTEATGPGGAPEGLTLTFEYRADSLEERFVTWLADALPHALEAAAAAPETPVGDLVPAGPPRRADERDRVTAPRAAAAAAATGPVTPLEREVAAVWADVLGVPDIGRDDDFFALGGNSLRAVRVAARLTTGTRTVTATQLFAAPTVAALAAELARAPVTTGPAPAPIPRRPRVPRRQDQRSHLSDLDDLSDLSDPSDLNSEQEERPWTSA</sequence>
<evidence type="ECO:0000256" key="1">
    <source>
        <dbReference type="ARBA" id="ARBA00001957"/>
    </source>
</evidence>
<dbReference type="InterPro" id="IPR045851">
    <property type="entry name" value="AMP-bd_C_sf"/>
</dbReference>
<feature type="domain" description="Carrier" evidence="5">
    <location>
        <begin position="650"/>
        <end position="725"/>
    </location>
</feature>
<dbReference type="PROSITE" id="PS00012">
    <property type="entry name" value="PHOSPHOPANTETHEINE"/>
    <property type="match status" value="2"/>
</dbReference>
<evidence type="ECO:0000256" key="2">
    <source>
        <dbReference type="ARBA" id="ARBA00022450"/>
    </source>
</evidence>
<keyword evidence="7" id="KW-1185">Reference proteome</keyword>
<dbReference type="InterPro" id="IPR001242">
    <property type="entry name" value="Condensation_dom"/>
</dbReference>
<dbReference type="PANTHER" id="PTHR45527:SF1">
    <property type="entry name" value="FATTY ACID SYNTHASE"/>
    <property type="match status" value="1"/>
</dbReference>
<dbReference type="Gene3D" id="3.30.559.10">
    <property type="entry name" value="Chloramphenicol acetyltransferase-like domain"/>
    <property type="match status" value="1"/>
</dbReference>
<dbReference type="InterPro" id="IPR000873">
    <property type="entry name" value="AMP-dep_synth/lig_dom"/>
</dbReference>
<comment type="caution">
    <text evidence="6">The sequence shown here is derived from an EMBL/GenBank/DDBJ whole genome shotgun (WGS) entry which is preliminary data.</text>
</comment>
<organism evidence="6 7">
    <name type="scientific">Streptomyces huasconensis</name>
    <dbReference type="NCBI Taxonomy" id="1854574"/>
    <lineage>
        <taxon>Bacteria</taxon>
        <taxon>Bacillati</taxon>
        <taxon>Actinomycetota</taxon>
        <taxon>Actinomycetes</taxon>
        <taxon>Kitasatosporales</taxon>
        <taxon>Streptomycetaceae</taxon>
        <taxon>Streptomyces</taxon>
    </lineage>
</organism>
<dbReference type="NCBIfam" id="TIGR01733">
    <property type="entry name" value="AA-adenyl-dom"/>
    <property type="match status" value="1"/>
</dbReference>
<dbReference type="Pfam" id="PF00550">
    <property type="entry name" value="PP-binding"/>
    <property type="match status" value="2"/>
</dbReference>
<dbReference type="PROSITE" id="PS00455">
    <property type="entry name" value="AMP_BINDING"/>
    <property type="match status" value="1"/>
</dbReference>
<keyword evidence="3" id="KW-0597">Phosphoprotein</keyword>
<dbReference type="CDD" id="cd12117">
    <property type="entry name" value="A_NRPS_Srf_like"/>
    <property type="match status" value="1"/>
</dbReference>
<feature type="compositionally biased region" description="Gly residues" evidence="4">
    <location>
        <begin position="472"/>
        <end position="504"/>
    </location>
</feature>
<dbReference type="Pfam" id="PF13193">
    <property type="entry name" value="AMP-binding_C"/>
    <property type="match status" value="1"/>
</dbReference>
<dbReference type="InterPro" id="IPR010071">
    <property type="entry name" value="AA_adenyl_dom"/>
</dbReference>
<dbReference type="RefSeq" id="WP_359777071.1">
    <property type="nucleotide sequence ID" value="NZ_JBEYRR010000003.1"/>
</dbReference>
<gene>
    <name evidence="6" type="ORF">AB0887_00675</name>
</gene>
<evidence type="ECO:0000313" key="7">
    <source>
        <dbReference type="Proteomes" id="UP001553843"/>
    </source>
</evidence>